<name>A0A7J7I822_CAMSI</name>
<comment type="caution">
    <text evidence="2">The sequence shown here is derived from an EMBL/GenBank/DDBJ whole genome shotgun (WGS) entry which is preliminary data.</text>
</comment>
<accession>A0A7J7I822</accession>
<dbReference type="AlphaFoldDB" id="A0A7J7I822"/>
<dbReference type="EMBL" id="JACBKZ010000001">
    <property type="protein sequence ID" value="KAF5961173.1"/>
    <property type="molecule type" value="Genomic_DNA"/>
</dbReference>
<proteinExistence type="predicted"/>
<gene>
    <name evidence="2" type="ORF">HYC85_002382</name>
</gene>
<feature type="region of interest" description="Disordered" evidence="1">
    <location>
        <begin position="1"/>
        <end position="23"/>
    </location>
</feature>
<reference evidence="2 3" key="2">
    <citation type="submission" date="2020-07" db="EMBL/GenBank/DDBJ databases">
        <title>Genome assembly of wild tea tree DASZ reveals pedigree and selection history of tea varieties.</title>
        <authorList>
            <person name="Zhang W."/>
        </authorList>
    </citation>
    <scope>NUCLEOTIDE SEQUENCE [LARGE SCALE GENOMIC DNA]</scope>
    <source>
        <strain evidence="3">cv. G240</strain>
        <tissue evidence="2">Leaf</tissue>
    </source>
</reference>
<keyword evidence="3" id="KW-1185">Reference proteome</keyword>
<sequence length="50" mass="6012">MFRKSMIHFSMRKRRATTRNARGPVHKLGEREREYSLGEWEARRSDGVFS</sequence>
<evidence type="ECO:0000313" key="2">
    <source>
        <dbReference type="EMBL" id="KAF5961173.1"/>
    </source>
</evidence>
<evidence type="ECO:0000256" key="1">
    <source>
        <dbReference type="SAM" id="MobiDB-lite"/>
    </source>
</evidence>
<feature type="compositionally biased region" description="Basic residues" evidence="1">
    <location>
        <begin position="1"/>
        <end position="17"/>
    </location>
</feature>
<evidence type="ECO:0000313" key="3">
    <source>
        <dbReference type="Proteomes" id="UP000593564"/>
    </source>
</evidence>
<reference evidence="3" key="1">
    <citation type="journal article" date="2020" name="Nat. Commun.">
        <title>Genome assembly of wild tea tree DASZ reveals pedigree and selection history of tea varieties.</title>
        <authorList>
            <person name="Zhang W."/>
            <person name="Zhang Y."/>
            <person name="Qiu H."/>
            <person name="Guo Y."/>
            <person name="Wan H."/>
            <person name="Zhang X."/>
            <person name="Scossa F."/>
            <person name="Alseekh S."/>
            <person name="Zhang Q."/>
            <person name="Wang P."/>
            <person name="Xu L."/>
            <person name="Schmidt M.H."/>
            <person name="Jia X."/>
            <person name="Li D."/>
            <person name="Zhu A."/>
            <person name="Guo F."/>
            <person name="Chen W."/>
            <person name="Ni D."/>
            <person name="Usadel B."/>
            <person name="Fernie A.R."/>
            <person name="Wen W."/>
        </authorList>
    </citation>
    <scope>NUCLEOTIDE SEQUENCE [LARGE SCALE GENOMIC DNA]</scope>
    <source>
        <strain evidence="3">cv. G240</strain>
    </source>
</reference>
<protein>
    <submittedName>
        <fullName evidence="2">Uncharacterized protein</fullName>
    </submittedName>
</protein>
<organism evidence="2 3">
    <name type="scientific">Camellia sinensis</name>
    <name type="common">Tea plant</name>
    <name type="synonym">Thea sinensis</name>
    <dbReference type="NCBI Taxonomy" id="4442"/>
    <lineage>
        <taxon>Eukaryota</taxon>
        <taxon>Viridiplantae</taxon>
        <taxon>Streptophyta</taxon>
        <taxon>Embryophyta</taxon>
        <taxon>Tracheophyta</taxon>
        <taxon>Spermatophyta</taxon>
        <taxon>Magnoliopsida</taxon>
        <taxon>eudicotyledons</taxon>
        <taxon>Gunneridae</taxon>
        <taxon>Pentapetalae</taxon>
        <taxon>asterids</taxon>
        <taxon>Ericales</taxon>
        <taxon>Theaceae</taxon>
        <taxon>Camellia</taxon>
    </lineage>
</organism>
<dbReference type="Proteomes" id="UP000593564">
    <property type="component" value="Unassembled WGS sequence"/>
</dbReference>